<feature type="region of interest" description="Disordered" evidence="4">
    <location>
        <begin position="1"/>
        <end position="26"/>
    </location>
</feature>
<organism evidence="5 6">
    <name type="scientific">Tropicimonas omnivorans</name>
    <dbReference type="NCBI Taxonomy" id="3075590"/>
    <lineage>
        <taxon>Bacteria</taxon>
        <taxon>Pseudomonadati</taxon>
        <taxon>Pseudomonadota</taxon>
        <taxon>Alphaproteobacteria</taxon>
        <taxon>Rhodobacterales</taxon>
        <taxon>Roseobacteraceae</taxon>
        <taxon>Tropicimonas</taxon>
    </lineage>
</organism>
<dbReference type="SUPFAM" id="SSF109910">
    <property type="entry name" value="YgfY-like"/>
    <property type="match status" value="1"/>
</dbReference>
<dbReference type="EMBL" id="JAVRHL010000002">
    <property type="protein sequence ID" value="MDT0682645.1"/>
    <property type="molecule type" value="Genomic_DNA"/>
</dbReference>
<comment type="caution">
    <text evidence="5">The sequence shown here is derived from an EMBL/GenBank/DDBJ whole genome shotgun (WGS) entry which is preliminary data.</text>
</comment>
<reference evidence="5 6" key="1">
    <citation type="submission" date="2023-09" db="EMBL/GenBank/DDBJ databases">
        <authorList>
            <person name="Rey-Velasco X."/>
        </authorList>
    </citation>
    <scope>NUCLEOTIDE SEQUENCE [LARGE SCALE GENOMIC DNA]</scope>
    <source>
        <strain evidence="5 6">F158</strain>
    </source>
</reference>
<accession>A0ABU3DG06</accession>
<name>A0ABU3DG06_9RHOB</name>
<evidence type="ECO:0000256" key="3">
    <source>
        <dbReference type="ARBA" id="ARBA00023186"/>
    </source>
</evidence>
<evidence type="ECO:0000313" key="5">
    <source>
        <dbReference type="EMBL" id="MDT0682645.1"/>
    </source>
</evidence>
<dbReference type="Proteomes" id="UP001265259">
    <property type="component" value="Unassembled WGS sequence"/>
</dbReference>
<dbReference type="PANTHER" id="PTHR12469">
    <property type="entry name" value="PROTEIN EMI5 HOMOLOG, MITOCHONDRIAL"/>
    <property type="match status" value="1"/>
</dbReference>
<dbReference type="InterPro" id="IPR036714">
    <property type="entry name" value="SDH_sf"/>
</dbReference>
<dbReference type="Pfam" id="PF03937">
    <property type="entry name" value="Sdh5"/>
    <property type="match status" value="1"/>
</dbReference>
<evidence type="ECO:0000256" key="2">
    <source>
        <dbReference type="ARBA" id="ARBA00019418"/>
    </source>
</evidence>
<proteinExistence type="inferred from homology"/>
<keyword evidence="6" id="KW-1185">Reference proteome</keyword>
<dbReference type="PANTHER" id="PTHR12469:SF2">
    <property type="entry name" value="SUCCINATE DEHYDROGENASE ASSEMBLY FACTOR 2, MITOCHONDRIAL"/>
    <property type="match status" value="1"/>
</dbReference>
<dbReference type="RefSeq" id="WP_311690401.1">
    <property type="nucleotide sequence ID" value="NZ_JAVRHL010000002.1"/>
</dbReference>
<feature type="compositionally biased region" description="Basic and acidic residues" evidence="4">
    <location>
        <begin position="8"/>
        <end position="20"/>
    </location>
</feature>
<sequence length="93" mass="10665">METSAKAGRTEDRETRERRLTMRSGRRGMKEMDLILGPFARTTIDTLGEEELDRYEALLSENDQDLYRWVSGQAAPPEEHAPMIRRIAEQAGV</sequence>
<evidence type="ECO:0000256" key="4">
    <source>
        <dbReference type="SAM" id="MobiDB-lite"/>
    </source>
</evidence>
<dbReference type="InterPro" id="IPR005631">
    <property type="entry name" value="SDH"/>
</dbReference>
<comment type="similarity">
    <text evidence="1">Belongs to the SdhE FAD assembly factor family.</text>
</comment>
<keyword evidence="3" id="KW-0143">Chaperone</keyword>
<dbReference type="Gene3D" id="1.10.150.250">
    <property type="entry name" value="Flavinator of succinate dehydrogenase"/>
    <property type="match status" value="1"/>
</dbReference>
<protein>
    <recommendedName>
        <fullName evidence="2">FAD assembly factor SdhE</fullName>
    </recommendedName>
</protein>
<evidence type="ECO:0000256" key="1">
    <source>
        <dbReference type="ARBA" id="ARBA00008571"/>
    </source>
</evidence>
<evidence type="ECO:0000313" key="6">
    <source>
        <dbReference type="Proteomes" id="UP001265259"/>
    </source>
</evidence>
<gene>
    <name evidence="5" type="ORF">RM543_08105</name>
</gene>